<sequence>MSATEAAAAPESGSSGQDKVLDHATHDAPESPLSELDENGDEVLQNAISRRNSNAEIKIEDDSATQHLLSAADESTTSTTLRPAPPPSIKRRESEVAEQRPELAERANSKKRKRGASPPWQFPIAEAATIKTADGRRISARFNNATPTLSDAEGRRERSSSLSAPPANVLTPGSAARSRQVSPPWKKFEVEGPTHVMVDGKRKSGRVNKELSEQPKRVSPRSDKKKKRVVEEIKYDGQQRPTSAGKGAVNGFAKEMPAPPQNKVTKESSVSDSSASTIAKLRAQIEALQPTRSFETPPDSQPKRSHKRKPSHELPLPLPQTDGPSSPKLSRPHLHKPALSPETQRPSPKIKLRFTAPRRVVPPPHPNALPPSPRVPPRLSIFQSIEQFELKELQQPYTESDRGPPDMEWFQAKNEKQAAEEGLMRRKLLREAEPGGILSKEQLSIYQDAEAQPEPPKQYGHSDHLVAHALHLRHLQVRERAAHKLLAKKVAHEALEFWKLKRGPTEEDLQAEADRIFKLIYKQVVTDVKAKWDMVATHVQQERLRKWEAEEEVKRQERLRKKLEWSERQVARQRGEGSEEDELGEDSDEESEESGEENMSEESSEDGSQEEGAAAGEMGEEELAAYLAQREVEPPDEEDDEEEDGGDITMADLLGTEAQGDDDDQEHDVHEDDVQELRDDDQDVSMADMPDPEAEAGNQAAHQNRLTAELFADQDERADEEPDVEFQPGVEKDNIPDEARTDVEHGTRRSRRSSMSPAAQEEGNDADLSSDESTDMDSENYDSDDDMSSTGDEDNTNDTDDGDEEGNGQGSGDEQPVARNSLLSLFKDEVKQWAGLPTPTTSAEGDEREHREEHPDAGAGPDTDEQGRPDSMQTDPKGIEQAAASDEVQDEAGPALQSPAADDELTQGLVPSPTLLRGTLRSYQHAGLDWLASLYRNGTNGILADEMGLGKTIQTIALLAHLAEEHEVWDPHLVIVPTSVILNWVAEFQKFLPGFRVLGYYGTSEERQIKRRGWVNDPHHEVKDKRGYNVVITSYNVAMQDINAIRNVQWHYLVLDEAHNIRNFNSQRWQVLIRLKTRARLLLTGTPLQNSLTELWSLLTFLTAGDDNPAHGDLEEFLSHWKEPVKEIFDRGVQTLSSEAQKVVDQLHISLRPFLLRRLKSEVEKDLPKKTESVVVCKLSKRQRQLYQEYMGLAETRRSLTQGNAVSAGKVLFSLRRVCNHPDLFDPRPIQTSFALEWSPVEGFVGREAVVRRLLGVREEVSGVFDVVGNERRRKYVVRRSRQLHAVSRLEKEVQELESNGPADAEPDPSTVAGCRALQRVRLHQQKLEHLRSCVRVSEESLRAAPVYGSDLRELLTVRDGRSYRVATKDMRGRALARPLRGWPNLGRRPMRFENDHLSDWLLSKTSFLQQNVQTAKKYAERLQDTIVRFAFCTPGATAPVLDYAVPKRAQELLRASAAYPAESDYAHESRTRTAIAFPDSRLLIYDSGKLQRLTHLLRDLQARGSRSLIFTQMTGTLNILEQFLSLLNLPYLRLDGSTPVERRQLYSAEFNRPDSKYQCMILSSRAGGIGLNLTGASSVIFYDLDWNPQMDRQCMDRAHRIGQVRDVEVFKMVSEMTVEENILRRAEQKSLLDRTVIQEGRFTTEHQLQPQKPVVEEGDDVAAAIDRFLGGGNEKSTTQALESVEDREDVQAAQQARKEEHQDDADFAADRPSQHPSRPDTPGHIAHVEGDDRGGHLDGYMIKHMELLLRDVPFVPPAVKKTDKHGRDRGHRAKRKR</sequence>
<protein>
    <submittedName>
        <fullName evidence="1">Swr1 complex component</fullName>
        <ecNumber evidence="1">3.6.4.12</ecNumber>
    </submittedName>
</protein>
<gene>
    <name evidence="1" type="primary">SWR1_2</name>
    <name evidence="1" type="ORF">LTR37_010149</name>
</gene>
<proteinExistence type="predicted"/>
<name>A0ACC3N5X2_9PEZI</name>
<evidence type="ECO:0000313" key="2">
    <source>
        <dbReference type="Proteomes" id="UP001281147"/>
    </source>
</evidence>
<keyword evidence="2" id="KW-1185">Reference proteome</keyword>
<accession>A0ACC3N5X2</accession>
<dbReference type="Proteomes" id="UP001281147">
    <property type="component" value="Unassembled WGS sequence"/>
</dbReference>
<dbReference type="EC" id="3.6.4.12" evidence="1"/>
<comment type="caution">
    <text evidence="1">The sequence shown here is derived from an EMBL/GenBank/DDBJ whole genome shotgun (WGS) entry which is preliminary data.</text>
</comment>
<reference evidence="1" key="1">
    <citation type="submission" date="2023-07" db="EMBL/GenBank/DDBJ databases">
        <title>Black Yeasts Isolated from many extreme environments.</title>
        <authorList>
            <person name="Coleine C."/>
            <person name="Stajich J.E."/>
            <person name="Selbmann L."/>
        </authorList>
    </citation>
    <scope>NUCLEOTIDE SEQUENCE</scope>
    <source>
        <strain evidence="1">CCFEE 5714</strain>
    </source>
</reference>
<dbReference type="EMBL" id="JAUTXU010000082">
    <property type="protein sequence ID" value="KAK3710730.1"/>
    <property type="molecule type" value="Genomic_DNA"/>
</dbReference>
<evidence type="ECO:0000313" key="1">
    <source>
        <dbReference type="EMBL" id="KAK3710730.1"/>
    </source>
</evidence>
<organism evidence="1 2">
    <name type="scientific">Vermiconidia calcicola</name>
    <dbReference type="NCBI Taxonomy" id="1690605"/>
    <lineage>
        <taxon>Eukaryota</taxon>
        <taxon>Fungi</taxon>
        <taxon>Dikarya</taxon>
        <taxon>Ascomycota</taxon>
        <taxon>Pezizomycotina</taxon>
        <taxon>Dothideomycetes</taxon>
        <taxon>Dothideomycetidae</taxon>
        <taxon>Mycosphaerellales</taxon>
        <taxon>Extremaceae</taxon>
        <taxon>Vermiconidia</taxon>
    </lineage>
</organism>
<keyword evidence="1" id="KW-0378">Hydrolase</keyword>